<keyword evidence="2" id="KW-1185">Reference proteome</keyword>
<proteinExistence type="predicted"/>
<evidence type="ECO:0000313" key="1">
    <source>
        <dbReference type="EMBL" id="GAA4550265.1"/>
    </source>
</evidence>
<gene>
    <name evidence="1" type="ORF">GCM10023175_40070</name>
</gene>
<dbReference type="EMBL" id="BAABGT010000055">
    <property type="protein sequence ID" value="GAA4550265.1"/>
    <property type="molecule type" value="Genomic_DNA"/>
</dbReference>
<dbReference type="RefSeq" id="WP_345420608.1">
    <property type="nucleotide sequence ID" value="NZ_BAABGT010000055.1"/>
</dbReference>
<organism evidence="1 2">
    <name type="scientific">Pseudonocardia xishanensis</name>
    <dbReference type="NCBI Taxonomy" id="630995"/>
    <lineage>
        <taxon>Bacteria</taxon>
        <taxon>Bacillati</taxon>
        <taxon>Actinomycetota</taxon>
        <taxon>Actinomycetes</taxon>
        <taxon>Pseudonocardiales</taxon>
        <taxon>Pseudonocardiaceae</taxon>
        <taxon>Pseudonocardia</taxon>
    </lineage>
</organism>
<dbReference type="Proteomes" id="UP001501598">
    <property type="component" value="Unassembled WGS sequence"/>
</dbReference>
<reference evidence="2" key="1">
    <citation type="journal article" date="2019" name="Int. J. Syst. Evol. Microbiol.">
        <title>The Global Catalogue of Microorganisms (GCM) 10K type strain sequencing project: providing services to taxonomists for standard genome sequencing and annotation.</title>
        <authorList>
            <consortium name="The Broad Institute Genomics Platform"/>
            <consortium name="The Broad Institute Genome Sequencing Center for Infectious Disease"/>
            <person name="Wu L."/>
            <person name="Ma J."/>
        </authorList>
    </citation>
    <scope>NUCLEOTIDE SEQUENCE [LARGE SCALE GENOMIC DNA]</scope>
    <source>
        <strain evidence="2">JCM 17906</strain>
    </source>
</reference>
<evidence type="ECO:0000313" key="2">
    <source>
        <dbReference type="Proteomes" id="UP001501598"/>
    </source>
</evidence>
<comment type="caution">
    <text evidence="1">The sequence shown here is derived from an EMBL/GenBank/DDBJ whole genome shotgun (WGS) entry which is preliminary data.</text>
</comment>
<sequence>MRVTERDLQRIPPGNLRVPRGEFGALWTAAEELNAANGERGVLDWAPAGVALTCRWLARAVSQASNGRRIPTPAPVTDRAVLAFEEAIEAEYLVAEKLLARPVASALVVTQPGYVEAVAAALRWAWRVQGSAPVLMPVAAR</sequence>
<name>A0ABP8RVT3_9PSEU</name>
<protein>
    <submittedName>
        <fullName evidence="1">Uncharacterized protein</fullName>
    </submittedName>
</protein>
<accession>A0ABP8RVT3</accession>